<keyword evidence="1" id="KW-0732">Signal</keyword>
<evidence type="ECO:0000256" key="1">
    <source>
        <dbReference type="SAM" id="SignalP"/>
    </source>
</evidence>
<comment type="caution">
    <text evidence="2">The sequence shown here is derived from an EMBL/GenBank/DDBJ whole genome shotgun (WGS) entry which is preliminary data.</text>
</comment>
<feature type="signal peptide" evidence="1">
    <location>
        <begin position="1"/>
        <end position="17"/>
    </location>
</feature>
<dbReference type="EMBL" id="SJPZ01000002">
    <property type="protein sequence ID" value="TWU62786.1"/>
    <property type="molecule type" value="Genomic_DNA"/>
</dbReference>
<evidence type="ECO:0008006" key="6">
    <source>
        <dbReference type="Google" id="ProtNLM"/>
    </source>
</evidence>
<sequence precursor="true">MRKFFCLCAAACLTAFAVGCSEPEAQVMPEPTAEEEARINQEEMENEALMEDPSER</sequence>
<feature type="chain" id="PRO_5036139011" description="Secreted protein" evidence="1">
    <location>
        <begin position="18"/>
        <end position="56"/>
    </location>
</feature>
<accession>A0A5C5Y9V8</accession>
<name>A0A5C5Y9V8_9PLAN</name>
<proteinExistence type="predicted"/>
<evidence type="ECO:0000313" key="5">
    <source>
        <dbReference type="Proteomes" id="UP000317238"/>
    </source>
</evidence>
<dbReference type="PROSITE" id="PS51257">
    <property type="entry name" value="PROKAR_LIPOPROTEIN"/>
    <property type="match status" value="1"/>
</dbReference>
<evidence type="ECO:0000313" key="4">
    <source>
        <dbReference type="Proteomes" id="UP000316476"/>
    </source>
</evidence>
<reference evidence="4 5" key="1">
    <citation type="submission" date="2019-02" db="EMBL/GenBank/DDBJ databases">
        <title>Deep-cultivation of Planctomycetes and their phenomic and genomic characterization uncovers novel biology.</title>
        <authorList>
            <person name="Wiegand S."/>
            <person name="Jogler M."/>
            <person name="Boedeker C."/>
            <person name="Pinto D."/>
            <person name="Vollmers J."/>
            <person name="Rivas-Marin E."/>
            <person name="Kohn T."/>
            <person name="Peeters S.H."/>
            <person name="Heuer A."/>
            <person name="Rast P."/>
            <person name="Oberbeckmann S."/>
            <person name="Bunk B."/>
            <person name="Jeske O."/>
            <person name="Meyerdierks A."/>
            <person name="Storesund J.E."/>
            <person name="Kallscheuer N."/>
            <person name="Luecker S."/>
            <person name="Lage O.M."/>
            <person name="Pohl T."/>
            <person name="Merkel B.J."/>
            <person name="Hornburger P."/>
            <person name="Mueller R.-W."/>
            <person name="Bruemmer F."/>
            <person name="Labrenz M."/>
            <person name="Spormann A.M."/>
            <person name="Op Den Camp H."/>
            <person name="Overmann J."/>
            <person name="Amann R."/>
            <person name="Jetten M.S.M."/>
            <person name="Mascher T."/>
            <person name="Medema M.H."/>
            <person name="Devos D.P."/>
            <person name="Kaster A.-K."/>
            <person name="Ovreas L."/>
            <person name="Rohde M."/>
            <person name="Galperin M.Y."/>
            <person name="Jogler C."/>
        </authorList>
    </citation>
    <scope>NUCLEOTIDE SEQUENCE [LARGE SCALE GENOMIC DNA]</scope>
    <source>
        <strain evidence="2 5">Pan14r</strain>
        <strain evidence="3 4">V7</strain>
    </source>
</reference>
<evidence type="ECO:0000313" key="3">
    <source>
        <dbReference type="EMBL" id="TWU62786.1"/>
    </source>
</evidence>
<accession>A0A5C6FQL8</accession>
<dbReference type="RefSeq" id="WP_165701066.1">
    <property type="nucleotide sequence ID" value="NZ_CP036319.1"/>
</dbReference>
<dbReference type="EMBL" id="SJPL01000001">
    <property type="protein sequence ID" value="TWT71914.1"/>
    <property type="molecule type" value="Genomic_DNA"/>
</dbReference>
<gene>
    <name evidence="2" type="ORF">Pan14r_42310</name>
    <name evidence="3" type="ORF">V7x_45220</name>
</gene>
<protein>
    <recommendedName>
        <fullName evidence="6">Secreted protein</fullName>
    </recommendedName>
</protein>
<dbReference type="AlphaFoldDB" id="A0A5C5Y9V8"/>
<keyword evidence="5" id="KW-1185">Reference proteome</keyword>
<dbReference type="Proteomes" id="UP000317238">
    <property type="component" value="Unassembled WGS sequence"/>
</dbReference>
<organism evidence="2 5">
    <name type="scientific">Crateriforma conspicua</name>
    <dbReference type="NCBI Taxonomy" id="2527996"/>
    <lineage>
        <taxon>Bacteria</taxon>
        <taxon>Pseudomonadati</taxon>
        <taxon>Planctomycetota</taxon>
        <taxon>Planctomycetia</taxon>
        <taxon>Planctomycetales</taxon>
        <taxon>Planctomycetaceae</taxon>
        <taxon>Crateriforma</taxon>
    </lineage>
</organism>
<dbReference type="Proteomes" id="UP000316476">
    <property type="component" value="Unassembled WGS sequence"/>
</dbReference>
<evidence type="ECO:0000313" key="2">
    <source>
        <dbReference type="EMBL" id="TWT71914.1"/>
    </source>
</evidence>